<dbReference type="InterPro" id="IPR005828">
    <property type="entry name" value="MFS_sugar_transport-like"/>
</dbReference>
<comment type="similarity">
    <text evidence="2 7">Belongs to the major facilitator superfamily. Sugar transporter (TC 2.A.1.1) family.</text>
</comment>
<feature type="compositionally biased region" description="Polar residues" evidence="8">
    <location>
        <begin position="20"/>
        <end position="33"/>
    </location>
</feature>
<evidence type="ECO:0000313" key="12">
    <source>
        <dbReference type="Proteomes" id="UP000053617"/>
    </source>
</evidence>
<evidence type="ECO:0000256" key="3">
    <source>
        <dbReference type="ARBA" id="ARBA00022448"/>
    </source>
</evidence>
<dbReference type="GO" id="GO:0015798">
    <property type="term" value="P:myo-inositol transport"/>
    <property type="evidence" value="ECO:0007669"/>
    <property type="project" value="UniProtKB-ARBA"/>
</dbReference>
<feature type="transmembrane region" description="Helical" evidence="9">
    <location>
        <begin position="149"/>
        <end position="169"/>
    </location>
</feature>
<evidence type="ECO:0000256" key="8">
    <source>
        <dbReference type="SAM" id="MobiDB-lite"/>
    </source>
</evidence>
<dbReference type="RefSeq" id="XP_013267887.1">
    <property type="nucleotide sequence ID" value="XM_013412433.1"/>
</dbReference>
<feature type="transmembrane region" description="Helical" evidence="9">
    <location>
        <begin position="528"/>
        <end position="547"/>
    </location>
</feature>
<feature type="transmembrane region" description="Helical" evidence="9">
    <location>
        <begin position="430"/>
        <end position="451"/>
    </location>
</feature>
<dbReference type="PANTHER" id="PTHR48020:SF4">
    <property type="entry name" value="SYMPORT, PUTATIVE (AFU_ORTHOLOGUE AFUA_3G11790)-RELATED"/>
    <property type="match status" value="1"/>
</dbReference>
<reference evidence="11 12" key="1">
    <citation type="submission" date="2015-01" db="EMBL/GenBank/DDBJ databases">
        <title>The Genome Sequence of Rhinocladiella mackenzie CBS 650.93.</title>
        <authorList>
            <consortium name="The Broad Institute Genomics Platform"/>
            <person name="Cuomo C."/>
            <person name="de Hoog S."/>
            <person name="Gorbushina A."/>
            <person name="Stielow B."/>
            <person name="Teixiera M."/>
            <person name="Abouelleil A."/>
            <person name="Chapman S.B."/>
            <person name="Priest M."/>
            <person name="Young S.K."/>
            <person name="Wortman J."/>
            <person name="Nusbaum C."/>
            <person name="Birren B."/>
        </authorList>
    </citation>
    <scope>NUCLEOTIDE SEQUENCE [LARGE SCALE GENOMIC DNA]</scope>
    <source>
        <strain evidence="11 12">CBS 650.93</strain>
    </source>
</reference>
<dbReference type="HOGENOM" id="CLU_001265_43_5_1"/>
<evidence type="ECO:0000256" key="9">
    <source>
        <dbReference type="SAM" id="Phobius"/>
    </source>
</evidence>
<sequence length="618" mass="68341">MSKADTHHHESVEFGPAESGSESSSHHTPTVTELRSPVDLPREPTLDDVQRFAEAQRLIHCLDVLRKAAIVLRGETPLDSIADLSPHEKKALQNETDRKWQQPKMLYFTILVCSIGAIEQGWAQTGMNGANLYFPRAFGIGSKSKHDTFIVGLINSGIYLSTGVLGAWLSDPINNRLGRRGAVFFGSSLCLISNLGSAFSRSWPELLAFRFILGAGLGINASTVSVYAAECAPPTIRGGLAVSWQMWVAFGIFLGFVANAAVYNYGDEAWRLQLAAPFIPIVPLLVMLYICAESPAWYIKHGERYDRAFRSLCKLRNTELQAAKEVYATYVQRRARSKVSGPDDVSFFGKIIELFTIPRIRRAITASYVVMLSQQLCGINIIAFYSSTIFSDAGFSTFGALLASCVFGLVNFIGAFPAVWTMDTLGRRSLLLLTLPLMAITMLAAGLSFSIPTQSPAHFGLLATLIYLFCALYSPGMGPVPNTYSAEVFPLSHREVGMSFAVATANFWAAVLSLTFPRILTALKSQGAFSLYAVLNVVAVFLVFLFVPETRLKTLDELDDVFSIPTRSFIKHQITEYLPWVMMRYVMRQKEAELLPLTVEEYRELGQSEEDGEEEEAM</sequence>
<dbReference type="GeneID" id="25297887"/>
<feature type="transmembrane region" description="Helical" evidence="9">
    <location>
        <begin position="398"/>
        <end position="418"/>
    </location>
</feature>
<feature type="transmembrane region" description="Helical" evidence="9">
    <location>
        <begin position="181"/>
        <end position="200"/>
    </location>
</feature>
<keyword evidence="3 7" id="KW-0813">Transport</keyword>
<dbReference type="GO" id="GO:0016020">
    <property type="term" value="C:membrane"/>
    <property type="evidence" value="ECO:0007669"/>
    <property type="project" value="UniProtKB-SubCell"/>
</dbReference>
<evidence type="ECO:0000256" key="7">
    <source>
        <dbReference type="RuleBase" id="RU003346"/>
    </source>
</evidence>
<evidence type="ECO:0000256" key="5">
    <source>
        <dbReference type="ARBA" id="ARBA00022989"/>
    </source>
</evidence>
<dbReference type="NCBIfam" id="TIGR00879">
    <property type="entry name" value="SP"/>
    <property type="match status" value="1"/>
</dbReference>
<feature type="transmembrane region" description="Helical" evidence="9">
    <location>
        <begin position="105"/>
        <end position="123"/>
    </location>
</feature>
<dbReference type="Pfam" id="PF00083">
    <property type="entry name" value="Sugar_tr"/>
    <property type="match status" value="1"/>
</dbReference>
<organism evidence="11 12">
    <name type="scientific">Rhinocladiella mackenziei CBS 650.93</name>
    <dbReference type="NCBI Taxonomy" id="1442369"/>
    <lineage>
        <taxon>Eukaryota</taxon>
        <taxon>Fungi</taxon>
        <taxon>Dikarya</taxon>
        <taxon>Ascomycota</taxon>
        <taxon>Pezizomycotina</taxon>
        <taxon>Eurotiomycetes</taxon>
        <taxon>Chaetothyriomycetidae</taxon>
        <taxon>Chaetothyriales</taxon>
        <taxon>Herpotrichiellaceae</taxon>
        <taxon>Rhinocladiella</taxon>
    </lineage>
</organism>
<evidence type="ECO:0000256" key="1">
    <source>
        <dbReference type="ARBA" id="ARBA00004141"/>
    </source>
</evidence>
<feature type="transmembrane region" description="Helical" evidence="9">
    <location>
        <begin position="457"/>
        <end position="475"/>
    </location>
</feature>
<dbReference type="PRINTS" id="PR00171">
    <property type="entry name" value="SUGRTRNSPORT"/>
</dbReference>
<accession>A0A0D2IBV5</accession>
<dbReference type="InterPro" id="IPR036259">
    <property type="entry name" value="MFS_trans_sf"/>
</dbReference>
<dbReference type="PROSITE" id="PS00217">
    <property type="entry name" value="SUGAR_TRANSPORT_2"/>
    <property type="match status" value="1"/>
</dbReference>
<evidence type="ECO:0000313" key="11">
    <source>
        <dbReference type="EMBL" id="KIX00751.1"/>
    </source>
</evidence>
<dbReference type="AlphaFoldDB" id="A0A0D2IBV5"/>
<dbReference type="OrthoDB" id="5290825at2759"/>
<feature type="region of interest" description="Disordered" evidence="8">
    <location>
        <begin position="1"/>
        <end position="43"/>
    </location>
</feature>
<dbReference type="InterPro" id="IPR020846">
    <property type="entry name" value="MFS_dom"/>
</dbReference>
<protein>
    <recommendedName>
        <fullName evidence="10">Major facilitator superfamily (MFS) profile domain-containing protein</fullName>
    </recommendedName>
</protein>
<dbReference type="EMBL" id="KN847482">
    <property type="protein sequence ID" value="KIX00751.1"/>
    <property type="molecule type" value="Genomic_DNA"/>
</dbReference>
<evidence type="ECO:0000256" key="6">
    <source>
        <dbReference type="ARBA" id="ARBA00023136"/>
    </source>
</evidence>
<gene>
    <name evidence="11" type="ORF">Z518_09816</name>
</gene>
<keyword evidence="12" id="KW-1185">Reference proteome</keyword>
<dbReference type="PANTHER" id="PTHR48020">
    <property type="entry name" value="PROTON MYO-INOSITOL COTRANSPORTER"/>
    <property type="match status" value="1"/>
</dbReference>
<dbReference type="InterPro" id="IPR005829">
    <property type="entry name" value="Sugar_transporter_CS"/>
</dbReference>
<dbReference type="GO" id="GO:0022857">
    <property type="term" value="F:transmembrane transporter activity"/>
    <property type="evidence" value="ECO:0007669"/>
    <property type="project" value="InterPro"/>
</dbReference>
<dbReference type="VEuPathDB" id="FungiDB:Z518_09816"/>
<dbReference type="PROSITE" id="PS50850">
    <property type="entry name" value="MFS"/>
    <property type="match status" value="1"/>
</dbReference>
<feature type="domain" description="Major facilitator superfamily (MFS) profile" evidence="10">
    <location>
        <begin position="109"/>
        <end position="551"/>
    </location>
</feature>
<feature type="transmembrane region" description="Helical" evidence="9">
    <location>
        <begin position="274"/>
        <end position="292"/>
    </location>
</feature>
<dbReference type="GO" id="GO:0015791">
    <property type="term" value="P:polyol transmembrane transport"/>
    <property type="evidence" value="ECO:0007669"/>
    <property type="project" value="UniProtKB-ARBA"/>
</dbReference>
<keyword evidence="6 9" id="KW-0472">Membrane</keyword>
<feature type="transmembrane region" description="Helical" evidence="9">
    <location>
        <begin position="366"/>
        <end position="386"/>
    </location>
</feature>
<dbReference type="InterPro" id="IPR003663">
    <property type="entry name" value="Sugar/inositol_transpt"/>
</dbReference>
<dbReference type="FunFam" id="1.20.1250.20:FF:000474">
    <property type="entry name" value="Sugar transporter, putative"/>
    <property type="match status" value="1"/>
</dbReference>
<feature type="transmembrane region" description="Helical" evidence="9">
    <location>
        <begin position="241"/>
        <end position="262"/>
    </location>
</feature>
<keyword evidence="5 9" id="KW-1133">Transmembrane helix</keyword>
<feature type="compositionally biased region" description="Basic and acidic residues" evidence="8">
    <location>
        <begin position="1"/>
        <end position="12"/>
    </location>
</feature>
<dbReference type="SUPFAM" id="SSF103473">
    <property type="entry name" value="MFS general substrate transporter"/>
    <property type="match status" value="1"/>
</dbReference>
<evidence type="ECO:0000256" key="4">
    <source>
        <dbReference type="ARBA" id="ARBA00022692"/>
    </source>
</evidence>
<feature type="transmembrane region" description="Helical" evidence="9">
    <location>
        <begin position="496"/>
        <end position="516"/>
    </location>
</feature>
<feature type="transmembrane region" description="Helical" evidence="9">
    <location>
        <begin position="206"/>
        <end position="229"/>
    </location>
</feature>
<evidence type="ECO:0000259" key="10">
    <source>
        <dbReference type="PROSITE" id="PS50850"/>
    </source>
</evidence>
<proteinExistence type="inferred from homology"/>
<name>A0A0D2IBV5_9EURO</name>
<keyword evidence="4 9" id="KW-0812">Transmembrane</keyword>
<evidence type="ECO:0000256" key="2">
    <source>
        <dbReference type="ARBA" id="ARBA00010992"/>
    </source>
</evidence>
<dbReference type="Gene3D" id="1.20.1250.20">
    <property type="entry name" value="MFS general substrate transporter like domains"/>
    <property type="match status" value="1"/>
</dbReference>
<dbReference type="Proteomes" id="UP000053617">
    <property type="component" value="Unassembled WGS sequence"/>
</dbReference>
<comment type="subcellular location">
    <subcellularLocation>
        <location evidence="1">Membrane</location>
        <topology evidence="1">Multi-pass membrane protein</topology>
    </subcellularLocation>
</comment>
<dbReference type="InterPro" id="IPR050814">
    <property type="entry name" value="Myo-inositol_Transporter"/>
</dbReference>